<sequence length="53" mass="6604">HRVEVMQRQRDDERRQFTEEVLRIRKDMKKAELEKRQVEVRLKQLDKGVQRKG</sequence>
<reference evidence="2" key="1">
    <citation type="submission" date="2021-02" db="EMBL/GenBank/DDBJ databases">
        <authorList>
            <person name="Dougan E. K."/>
            <person name="Rhodes N."/>
            <person name="Thang M."/>
            <person name="Chan C."/>
        </authorList>
    </citation>
    <scope>NUCLEOTIDE SEQUENCE</scope>
</reference>
<evidence type="ECO:0000313" key="2">
    <source>
        <dbReference type="EMBL" id="CAE7308964.1"/>
    </source>
</evidence>
<organism evidence="2 3">
    <name type="scientific">Symbiodinium pilosum</name>
    <name type="common">Dinoflagellate</name>
    <dbReference type="NCBI Taxonomy" id="2952"/>
    <lineage>
        <taxon>Eukaryota</taxon>
        <taxon>Sar</taxon>
        <taxon>Alveolata</taxon>
        <taxon>Dinophyceae</taxon>
        <taxon>Suessiales</taxon>
        <taxon>Symbiodiniaceae</taxon>
        <taxon>Symbiodinium</taxon>
    </lineage>
</organism>
<dbReference type="OrthoDB" id="6766775at2759"/>
<proteinExistence type="predicted"/>
<accession>A0A812NVC1</accession>
<gene>
    <name evidence="2" type="primary">ODA1</name>
    <name evidence="2" type="ORF">SPIL2461_LOCUS6999</name>
</gene>
<comment type="caution">
    <text evidence="2">The sequence shown here is derived from an EMBL/GenBank/DDBJ whole genome shotgun (WGS) entry which is preliminary data.</text>
</comment>
<feature type="non-terminal residue" evidence="2">
    <location>
        <position position="1"/>
    </location>
</feature>
<dbReference type="AlphaFoldDB" id="A0A812NVC1"/>
<name>A0A812NVC1_SYMPI</name>
<dbReference type="Proteomes" id="UP000649617">
    <property type="component" value="Unassembled WGS sequence"/>
</dbReference>
<keyword evidence="1" id="KW-0175">Coiled coil</keyword>
<dbReference type="EMBL" id="CAJNIZ010010968">
    <property type="protein sequence ID" value="CAE7308964.1"/>
    <property type="molecule type" value="Genomic_DNA"/>
</dbReference>
<feature type="coiled-coil region" evidence="1">
    <location>
        <begin position="14"/>
        <end position="48"/>
    </location>
</feature>
<keyword evidence="3" id="KW-1185">Reference proteome</keyword>
<feature type="non-terminal residue" evidence="2">
    <location>
        <position position="53"/>
    </location>
</feature>
<protein>
    <submittedName>
        <fullName evidence="2">ODA1 protein</fullName>
    </submittedName>
</protein>
<evidence type="ECO:0000256" key="1">
    <source>
        <dbReference type="SAM" id="Coils"/>
    </source>
</evidence>
<evidence type="ECO:0000313" key="3">
    <source>
        <dbReference type="Proteomes" id="UP000649617"/>
    </source>
</evidence>